<evidence type="ECO:0000313" key="1">
    <source>
        <dbReference type="EMBL" id="MDG0944567.1"/>
    </source>
</evidence>
<reference evidence="1 2" key="1">
    <citation type="submission" date="2023-03" db="EMBL/GenBank/DDBJ databases">
        <title>Genetic diversity of Bacillus cereus sensu lato isolates from Slovenia.</title>
        <authorList>
            <person name="Abdelli M."/>
        </authorList>
    </citation>
    <scope>NUCLEOTIDE SEQUENCE [LARGE SCALE GENOMIC DNA]</scope>
    <source>
        <strain evidence="1 2">SIBC61B</strain>
    </source>
</reference>
<comment type="caution">
    <text evidence="1">The sequence shown here is derived from an EMBL/GenBank/DDBJ whole genome shotgun (WGS) entry which is preliminary data.</text>
</comment>
<keyword evidence="2" id="KW-1185">Reference proteome</keyword>
<proteinExistence type="predicted"/>
<dbReference type="Proteomes" id="UP001221338">
    <property type="component" value="Unassembled WGS sequence"/>
</dbReference>
<dbReference type="EMBL" id="JARPRV010000028">
    <property type="protein sequence ID" value="MDG0944567.1"/>
    <property type="molecule type" value="Genomic_DNA"/>
</dbReference>
<gene>
    <name evidence="1" type="ORF">P6U22_25865</name>
</gene>
<name>A0ABT6E2H0_9BACI</name>
<organism evidence="1 2">
    <name type="scientific">Bacillus paranthracis</name>
    <dbReference type="NCBI Taxonomy" id="2026186"/>
    <lineage>
        <taxon>Bacteria</taxon>
        <taxon>Bacillati</taxon>
        <taxon>Bacillota</taxon>
        <taxon>Bacilli</taxon>
        <taxon>Bacillales</taxon>
        <taxon>Bacillaceae</taxon>
        <taxon>Bacillus</taxon>
        <taxon>Bacillus cereus group</taxon>
    </lineage>
</organism>
<dbReference type="RefSeq" id="WP_277615579.1">
    <property type="nucleotide sequence ID" value="NZ_JAFLOR010000003.1"/>
</dbReference>
<protein>
    <recommendedName>
        <fullName evidence="3">DUF4025 domain-containing protein</fullName>
    </recommendedName>
</protein>
<evidence type="ECO:0008006" key="3">
    <source>
        <dbReference type="Google" id="ProtNLM"/>
    </source>
</evidence>
<accession>A0ABT6E2H0</accession>
<evidence type="ECO:0000313" key="2">
    <source>
        <dbReference type="Proteomes" id="UP001221338"/>
    </source>
</evidence>
<sequence length="64" mass="7266">MIGKTFEEFLKEAGHNAKAEVNKLTGEVMYHIDGETISSNDISKSQYAGLQRRYTMISEDKPEK</sequence>